<gene>
    <name evidence="11" type="ORF">E0485_19160</name>
</gene>
<feature type="transmembrane region" description="Helical" evidence="10">
    <location>
        <begin position="352"/>
        <end position="378"/>
    </location>
</feature>
<evidence type="ECO:0000256" key="2">
    <source>
        <dbReference type="ARBA" id="ARBA00008417"/>
    </source>
</evidence>
<accession>A0A4R4E7A7</accession>
<name>A0A4R4E7A7_9BACL</name>
<dbReference type="GO" id="GO:0015297">
    <property type="term" value="F:antiporter activity"/>
    <property type="evidence" value="ECO:0007669"/>
    <property type="project" value="InterPro"/>
</dbReference>
<dbReference type="GO" id="GO:0042910">
    <property type="term" value="F:xenobiotic transmembrane transporter activity"/>
    <property type="evidence" value="ECO:0007669"/>
    <property type="project" value="InterPro"/>
</dbReference>
<evidence type="ECO:0000256" key="1">
    <source>
        <dbReference type="ARBA" id="ARBA00004651"/>
    </source>
</evidence>
<dbReference type="PANTHER" id="PTHR43823">
    <property type="entry name" value="SPORULATION PROTEIN YKVU"/>
    <property type="match status" value="1"/>
</dbReference>
<feature type="transmembrane region" description="Helical" evidence="10">
    <location>
        <begin position="96"/>
        <end position="119"/>
    </location>
</feature>
<dbReference type="Pfam" id="PF01554">
    <property type="entry name" value="MatE"/>
    <property type="match status" value="2"/>
</dbReference>
<keyword evidence="8 10" id="KW-0472">Membrane</keyword>
<keyword evidence="6 10" id="KW-0812">Transmembrane</keyword>
<keyword evidence="5" id="KW-1003">Cell membrane</keyword>
<evidence type="ECO:0000256" key="3">
    <source>
        <dbReference type="ARBA" id="ARBA00022106"/>
    </source>
</evidence>
<dbReference type="InterPro" id="IPR048279">
    <property type="entry name" value="MdtK-like"/>
</dbReference>
<keyword evidence="4" id="KW-0813">Transport</keyword>
<dbReference type="CDD" id="cd13143">
    <property type="entry name" value="MATE_MepA_like"/>
    <property type="match status" value="1"/>
</dbReference>
<feature type="transmembrane region" description="Helical" evidence="10">
    <location>
        <begin position="20"/>
        <end position="39"/>
    </location>
</feature>
<evidence type="ECO:0000256" key="8">
    <source>
        <dbReference type="ARBA" id="ARBA00023136"/>
    </source>
</evidence>
<dbReference type="EMBL" id="SKFG01000024">
    <property type="protein sequence ID" value="TCZ74690.1"/>
    <property type="molecule type" value="Genomic_DNA"/>
</dbReference>
<evidence type="ECO:0000256" key="7">
    <source>
        <dbReference type="ARBA" id="ARBA00022989"/>
    </source>
</evidence>
<reference evidence="11 12" key="1">
    <citation type="submission" date="2019-03" db="EMBL/GenBank/DDBJ databases">
        <authorList>
            <person name="Kim M.K.M."/>
        </authorList>
    </citation>
    <scope>NUCLEOTIDE SEQUENCE [LARGE SCALE GENOMIC DNA]</scope>
    <source>
        <strain evidence="11 12">18JY21-1</strain>
    </source>
</reference>
<dbReference type="PANTHER" id="PTHR43823:SF4">
    <property type="entry name" value="SPORULATION PROTEIN YKVU"/>
    <property type="match status" value="1"/>
</dbReference>
<dbReference type="AlphaFoldDB" id="A0A4R4E7A7"/>
<dbReference type="NCBIfam" id="TIGR00797">
    <property type="entry name" value="matE"/>
    <property type="match status" value="1"/>
</dbReference>
<comment type="similarity">
    <text evidence="2">Belongs to the multi antimicrobial extrusion (MATE) (TC 2.A.66.1) family. MepA subfamily.</text>
</comment>
<dbReference type="GO" id="GO:0046677">
    <property type="term" value="P:response to antibiotic"/>
    <property type="evidence" value="ECO:0007669"/>
    <property type="project" value="UniProtKB-KW"/>
</dbReference>
<proteinExistence type="inferred from homology"/>
<feature type="transmembrane region" description="Helical" evidence="10">
    <location>
        <begin position="390"/>
        <end position="410"/>
    </location>
</feature>
<keyword evidence="7 10" id="KW-1133">Transmembrane helix</keyword>
<evidence type="ECO:0000256" key="6">
    <source>
        <dbReference type="ARBA" id="ARBA00022692"/>
    </source>
</evidence>
<feature type="transmembrane region" description="Helical" evidence="10">
    <location>
        <begin position="239"/>
        <end position="265"/>
    </location>
</feature>
<dbReference type="PIRSF" id="PIRSF006603">
    <property type="entry name" value="DinF"/>
    <property type="match status" value="1"/>
</dbReference>
<keyword evidence="9" id="KW-0046">Antibiotic resistance</keyword>
<feature type="transmembrane region" description="Helical" evidence="10">
    <location>
        <begin position="171"/>
        <end position="193"/>
    </location>
</feature>
<evidence type="ECO:0000313" key="11">
    <source>
        <dbReference type="EMBL" id="TCZ74690.1"/>
    </source>
</evidence>
<evidence type="ECO:0000256" key="10">
    <source>
        <dbReference type="SAM" id="Phobius"/>
    </source>
</evidence>
<feature type="transmembrane region" description="Helical" evidence="10">
    <location>
        <begin position="319"/>
        <end position="346"/>
    </location>
</feature>
<feature type="transmembrane region" description="Helical" evidence="10">
    <location>
        <begin position="59"/>
        <end position="84"/>
    </location>
</feature>
<feature type="transmembrane region" description="Helical" evidence="10">
    <location>
        <begin position="416"/>
        <end position="437"/>
    </location>
</feature>
<dbReference type="RefSeq" id="WP_132419682.1">
    <property type="nucleotide sequence ID" value="NZ_SKFG01000024.1"/>
</dbReference>
<feature type="transmembrane region" description="Helical" evidence="10">
    <location>
        <begin position="285"/>
        <end position="307"/>
    </location>
</feature>
<evidence type="ECO:0000256" key="9">
    <source>
        <dbReference type="ARBA" id="ARBA00023251"/>
    </source>
</evidence>
<comment type="subcellular location">
    <subcellularLocation>
        <location evidence="1">Cell membrane</location>
        <topology evidence="1">Multi-pass membrane protein</topology>
    </subcellularLocation>
</comment>
<comment type="caution">
    <text evidence="11">The sequence shown here is derived from an EMBL/GenBank/DDBJ whole genome shotgun (WGS) entry which is preliminary data.</text>
</comment>
<keyword evidence="12" id="KW-1185">Reference proteome</keyword>
<dbReference type="GO" id="GO:0005886">
    <property type="term" value="C:plasma membrane"/>
    <property type="evidence" value="ECO:0007669"/>
    <property type="project" value="UniProtKB-SubCell"/>
</dbReference>
<evidence type="ECO:0000256" key="4">
    <source>
        <dbReference type="ARBA" id="ARBA00022448"/>
    </source>
</evidence>
<feature type="transmembrane region" description="Helical" evidence="10">
    <location>
        <begin position="139"/>
        <end position="159"/>
    </location>
</feature>
<dbReference type="Proteomes" id="UP000295418">
    <property type="component" value="Unassembled WGS sequence"/>
</dbReference>
<dbReference type="InterPro" id="IPR002528">
    <property type="entry name" value="MATE_fam"/>
</dbReference>
<feature type="transmembrane region" description="Helical" evidence="10">
    <location>
        <begin position="199"/>
        <end position="218"/>
    </location>
</feature>
<evidence type="ECO:0000256" key="5">
    <source>
        <dbReference type="ARBA" id="ARBA00022475"/>
    </source>
</evidence>
<dbReference type="InterPro" id="IPR045070">
    <property type="entry name" value="MATE_MepA-like"/>
</dbReference>
<dbReference type="InterPro" id="IPR051327">
    <property type="entry name" value="MATE_MepA_subfamily"/>
</dbReference>
<evidence type="ECO:0000313" key="12">
    <source>
        <dbReference type="Proteomes" id="UP000295418"/>
    </source>
</evidence>
<dbReference type="OrthoDB" id="9811110at2"/>
<organism evidence="11 12">
    <name type="scientific">Paenibacillus albiflavus</name>
    <dbReference type="NCBI Taxonomy" id="2545760"/>
    <lineage>
        <taxon>Bacteria</taxon>
        <taxon>Bacillati</taxon>
        <taxon>Bacillota</taxon>
        <taxon>Bacilli</taxon>
        <taxon>Bacillales</taxon>
        <taxon>Paenibacillaceae</taxon>
        <taxon>Paenibacillus</taxon>
    </lineage>
</organism>
<sequence length="449" mass="49581">MQQKTVHQDLRNKSVHKLFVSYLIPAVLGMLLMSVNIIIDGVMVSRGVGEHALAGVNVALPAFSIIFSISLWIGMGGATLYSIALGENKVDRARSIFSQSMILAVVIVGILMVICLWRLEDLANIFGANEVILPYTLDYLNILLTFGIIYVLENVLSIFIRNDGNPKLAMLGLILTALLNIVFNYVFIFIYGWGVEGSALATIISAAIGFVVLLAHFFRKNSVLKWSKLHFKWKIVKDILIIGFPSFVTEMSVAIITIGFNLAFIHNAGETGVAAFAMVNSVHSMALLIFFGVGAALQPLASFNYGAQLFDRLKSALRIAILTALIFGVIAVLVGLFFGEYIVMLFDVKNDFLLTLTINGISLFFLQYLFLGFNIVYAEYYQSIRQTAKSTMIILSRGLILVLPLLWILPKWLGVNGIWLVPVAAEAITMLGVLVMNRDKIKEVSLRKA</sequence>
<protein>
    <recommendedName>
        <fullName evidence="3">Multidrug export protein MepA</fullName>
    </recommendedName>
</protein>